<comment type="caution">
    <text evidence="3">The sequence shown here is derived from an EMBL/GenBank/DDBJ whole genome shotgun (WGS) entry which is preliminary data.</text>
</comment>
<keyword evidence="4" id="KW-1185">Reference proteome</keyword>
<keyword evidence="1" id="KW-1133">Transmembrane helix</keyword>
<dbReference type="OrthoDB" id="10039395at2759"/>
<keyword evidence="1" id="KW-0472">Membrane</keyword>
<name>A0A7K6BBG8_UPUEP</name>
<dbReference type="InterPro" id="IPR013783">
    <property type="entry name" value="Ig-like_fold"/>
</dbReference>
<accession>A0A7K6BBG8</accession>
<feature type="non-terminal residue" evidence="3">
    <location>
        <position position="1"/>
    </location>
</feature>
<dbReference type="InterPro" id="IPR007110">
    <property type="entry name" value="Ig-like_dom"/>
</dbReference>
<dbReference type="AlphaFoldDB" id="A0A7K6BBG8"/>
<dbReference type="PANTHER" id="PTHR47243">
    <property type="entry name" value="SIALOADHESIN"/>
    <property type="match status" value="1"/>
</dbReference>
<feature type="domain" description="Ig-like" evidence="2">
    <location>
        <begin position="281"/>
        <end position="357"/>
    </location>
</feature>
<dbReference type="SUPFAM" id="SSF48726">
    <property type="entry name" value="Immunoglobulin"/>
    <property type="match status" value="5"/>
</dbReference>
<evidence type="ECO:0000259" key="2">
    <source>
        <dbReference type="PROSITE" id="PS50835"/>
    </source>
</evidence>
<dbReference type="InterPro" id="IPR013098">
    <property type="entry name" value="Ig_I-set"/>
</dbReference>
<dbReference type="Pfam" id="PF13927">
    <property type="entry name" value="Ig_3"/>
    <property type="match status" value="1"/>
</dbReference>
<evidence type="ECO:0000313" key="4">
    <source>
        <dbReference type="Proteomes" id="UP000544127"/>
    </source>
</evidence>
<organism evidence="3 4">
    <name type="scientific">Upupa epops</name>
    <name type="common">Eurasian hoopoe</name>
    <dbReference type="NCBI Taxonomy" id="57439"/>
    <lineage>
        <taxon>Eukaryota</taxon>
        <taxon>Metazoa</taxon>
        <taxon>Chordata</taxon>
        <taxon>Craniata</taxon>
        <taxon>Vertebrata</taxon>
        <taxon>Euteleostomi</taxon>
        <taxon>Archelosauria</taxon>
        <taxon>Archosauria</taxon>
        <taxon>Dinosauria</taxon>
        <taxon>Saurischia</taxon>
        <taxon>Theropoda</taxon>
        <taxon>Coelurosauria</taxon>
        <taxon>Aves</taxon>
        <taxon>Neognathae</taxon>
        <taxon>Neoaves</taxon>
        <taxon>Telluraves</taxon>
        <taxon>Coraciimorphae</taxon>
        <taxon>Bucerotiformes</taxon>
        <taxon>Upupidae</taxon>
        <taxon>Upupa</taxon>
    </lineage>
</organism>
<dbReference type="PROSITE" id="PS50835">
    <property type="entry name" value="IG_LIKE"/>
    <property type="match status" value="5"/>
</dbReference>
<dbReference type="Gene3D" id="2.60.40.10">
    <property type="entry name" value="Immunoglobulins"/>
    <property type="match status" value="5"/>
</dbReference>
<dbReference type="InterPro" id="IPR036179">
    <property type="entry name" value="Ig-like_dom_sf"/>
</dbReference>
<evidence type="ECO:0000256" key="1">
    <source>
        <dbReference type="SAM" id="Phobius"/>
    </source>
</evidence>
<feature type="domain" description="Ig-like" evidence="2">
    <location>
        <begin position="98"/>
        <end position="169"/>
    </location>
</feature>
<feature type="transmembrane region" description="Helical" evidence="1">
    <location>
        <begin position="505"/>
        <end position="527"/>
    </location>
</feature>
<dbReference type="Pfam" id="PF13895">
    <property type="entry name" value="Ig_2"/>
    <property type="match status" value="1"/>
</dbReference>
<dbReference type="GO" id="GO:0046790">
    <property type="term" value="F:virion binding"/>
    <property type="evidence" value="ECO:0007669"/>
    <property type="project" value="TreeGrafter"/>
</dbReference>
<dbReference type="Proteomes" id="UP000544127">
    <property type="component" value="Unassembled WGS sequence"/>
</dbReference>
<dbReference type="SMART" id="SM00409">
    <property type="entry name" value="IG"/>
    <property type="match status" value="5"/>
</dbReference>
<dbReference type="GO" id="GO:0005770">
    <property type="term" value="C:late endosome"/>
    <property type="evidence" value="ECO:0007669"/>
    <property type="project" value="TreeGrafter"/>
</dbReference>
<dbReference type="GO" id="GO:0005886">
    <property type="term" value="C:plasma membrane"/>
    <property type="evidence" value="ECO:0007669"/>
    <property type="project" value="TreeGrafter"/>
</dbReference>
<dbReference type="GO" id="GO:0005769">
    <property type="term" value="C:early endosome"/>
    <property type="evidence" value="ECO:0007669"/>
    <property type="project" value="TreeGrafter"/>
</dbReference>
<dbReference type="GO" id="GO:0075512">
    <property type="term" value="P:clathrin-dependent endocytosis of virus by host cell"/>
    <property type="evidence" value="ECO:0007669"/>
    <property type="project" value="TreeGrafter"/>
</dbReference>
<keyword evidence="1" id="KW-0812">Transmembrane</keyword>
<dbReference type="PANTHER" id="PTHR47243:SF1">
    <property type="entry name" value="SIALOADHESIN"/>
    <property type="match status" value="1"/>
</dbReference>
<dbReference type="EMBL" id="VZRI01011863">
    <property type="protein sequence ID" value="NWU99700.1"/>
    <property type="molecule type" value="Genomic_DNA"/>
</dbReference>
<feature type="domain" description="Ig-like" evidence="2">
    <location>
        <begin position="2"/>
        <end position="84"/>
    </location>
</feature>
<protein>
    <submittedName>
        <fullName evidence="3">SN protein</fullName>
    </submittedName>
</protein>
<dbReference type="Pfam" id="PF07679">
    <property type="entry name" value="I-set"/>
    <property type="match status" value="2"/>
</dbReference>
<feature type="domain" description="Ig-like" evidence="2">
    <location>
        <begin position="192"/>
        <end position="279"/>
    </location>
</feature>
<dbReference type="InterPro" id="IPR003599">
    <property type="entry name" value="Ig_sub"/>
</dbReference>
<evidence type="ECO:0000313" key="3">
    <source>
        <dbReference type="EMBL" id="NWU99700.1"/>
    </source>
</evidence>
<proteinExistence type="predicted"/>
<reference evidence="3 4" key="1">
    <citation type="submission" date="2019-09" db="EMBL/GenBank/DDBJ databases">
        <title>Bird 10,000 Genomes (B10K) Project - Family phase.</title>
        <authorList>
            <person name="Zhang G."/>
        </authorList>
    </citation>
    <scope>NUCLEOTIDE SEQUENCE [LARGE SCALE GENOMIC DNA]</scope>
    <source>
        <strain evidence="3">B10K-DU-012-37</strain>
    </source>
</reference>
<gene>
    <name evidence="3" type="primary">Siglec1_1</name>
    <name evidence="3" type="ORF">UPUEPO_R15107</name>
</gene>
<feature type="domain" description="Ig-like" evidence="2">
    <location>
        <begin position="401"/>
        <end position="501"/>
    </location>
</feature>
<dbReference type="SMART" id="SM00408">
    <property type="entry name" value="IGc2"/>
    <property type="match status" value="5"/>
</dbReference>
<feature type="non-terminal residue" evidence="3">
    <location>
        <position position="561"/>
    </location>
</feature>
<dbReference type="InterPro" id="IPR003598">
    <property type="entry name" value="Ig_sub2"/>
</dbReference>
<sequence>PPRNLQMKTFMESNEGTAVILVCAVQSNPLSQLTLLKDGQPMVSSSTARGGDLHGQSTKVSTSLNALRLELREASEEDEGEYECWAHSPLGSAHASLPLRVRAVMVVFRPSNEVTEGTDVTLTCQDMGAHPGTLYTWYKNGRWLAEGFDASFTLPGAQRKDAGAYSCQAGRGLRDRRAPPAILRILYAPQEPTFISMVEPRGGQQAVLHCTVDSFPPSDIALHRAAGHTPLTSDPRVTVHATPNSLRVEMVELELRDAGVYVCLANNSYGTVSSSLHLDVGGVRVMVEPSAEVPEGTTATMSCLGVPWAGEESNYTWYKNSRWLRDGPARTLILTHVSSDDTGSYHCQASGTQGSITSVPLNFNVLCECPLARCETPSLMEGYVKQPQTHSQPLLPYTDPPRDVSISTFLENRNGQVGIILCTTDSHPASTITLYHHGHLLASSLAPDTASWGVLASSSHNSLRVELGAMKPGVSGEYICMASNPLGNATASAYFNTSTLTLLKIFTVMAGLLMGVIFVAILTLLALKMWPRMRGFWGWYNAEDTFELRSKQELVQVGTIF</sequence>